<evidence type="ECO:0000313" key="2">
    <source>
        <dbReference type="Proteomes" id="UP001165041"/>
    </source>
</evidence>
<sequence length="105" mass="11599">MTGRERTWILHWEGSRSAYREGELYVSVARASYDRQSFRDVVARTKGQPVTEPGLGDAAYSFHVQGDSQDFVLLDVLKDGRLVQITAPSAEEARKAASTVLAQLG</sequence>
<organism evidence="1 2">
    <name type="scientific">Kitasatospora phosalacinea</name>
    <dbReference type="NCBI Taxonomy" id="2065"/>
    <lineage>
        <taxon>Bacteria</taxon>
        <taxon>Bacillati</taxon>
        <taxon>Actinomycetota</taxon>
        <taxon>Actinomycetes</taxon>
        <taxon>Kitasatosporales</taxon>
        <taxon>Streptomycetaceae</taxon>
        <taxon>Kitasatospora</taxon>
    </lineage>
</organism>
<dbReference type="Proteomes" id="UP001165041">
    <property type="component" value="Unassembled WGS sequence"/>
</dbReference>
<proteinExistence type="predicted"/>
<reference evidence="1" key="1">
    <citation type="submission" date="2023-02" db="EMBL/GenBank/DDBJ databases">
        <title>Kitasatospora phosalacinea NBRC 14627.</title>
        <authorList>
            <person name="Ichikawa N."/>
            <person name="Sato H."/>
            <person name="Tonouchi N."/>
        </authorList>
    </citation>
    <scope>NUCLEOTIDE SEQUENCE</scope>
    <source>
        <strain evidence="1">NBRC 14627</strain>
    </source>
</reference>
<comment type="caution">
    <text evidence="1">The sequence shown here is derived from an EMBL/GenBank/DDBJ whole genome shotgun (WGS) entry which is preliminary data.</text>
</comment>
<dbReference type="EMBL" id="BSSA01000012">
    <property type="protein sequence ID" value="GLW71426.1"/>
    <property type="molecule type" value="Genomic_DNA"/>
</dbReference>
<dbReference type="RefSeq" id="WP_285737195.1">
    <property type="nucleotide sequence ID" value="NZ_BSSA01000012.1"/>
</dbReference>
<dbReference type="AlphaFoldDB" id="A0A9W6Q9V4"/>
<evidence type="ECO:0000313" key="1">
    <source>
        <dbReference type="EMBL" id="GLW71426.1"/>
    </source>
</evidence>
<name>A0A9W6Q9V4_9ACTN</name>
<accession>A0A9W6Q9V4</accession>
<protein>
    <submittedName>
        <fullName evidence="1">Uncharacterized protein</fullName>
    </submittedName>
</protein>
<gene>
    <name evidence="1" type="ORF">Kpho02_37250</name>
</gene>